<name>E8N319_ANATU</name>
<keyword evidence="2" id="KW-1185">Reference proteome</keyword>
<dbReference type="RefSeq" id="WP_013561510.1">
    <property type="nucleotide sequence ID" value="NC_014960.1"/>
</dbReference>
<dbReference type="STRING" id="926569.ANT_31430"/>
<dbReference type="EMBL" id="AP012029">
    <property type="protein sequence ID" value="BAJ65169.1"/>
    <property type="molecule type" value="Genomic_DNA"/>
</dbReference>
<proteinExistence type="predicted"/>
<evidence type="ECO:0000313" key="1">
    <source>
        <dbReference type="EMBL" id="BAJ65169.1"/>
    </source>
</evidence>
<accession>E8N319</accession>
<sequence>MRRNTWMSIVLVVLVIVLVSACSRAQRWRDVDQAQVSTATPIAVVQTAQGIASGAENEYVSVAEEIDSLFQELEKELNQTDILSDLQ</sequence>
<dbReference type="Proteomes" id="UP000008922">
    <property type="component" value="Chromosome"/>
</dbReference>
<organism evidence="1 2">
    <name type="scientific">Anaerolinea thermophila (strain DSM 14523 / JCM 11388 / NBRC 100420 / UNI-1)</name>
    <dbReference type="NCBI Taxonomy" id="926569"/>
    <lineage>
        <taxon>Bacteria</taxon>
        <taxon>Bacillati</taxon>
        <taxon>Chloroflexota</taxon>
        <taxon>Anaerolineae</taxon>
        <taxon>Anaerolineales</taxon>
        <taxon>Anaerolineaceae</taxon>
        <taxon>Anaerolinea</taxon>
    </lineage>
</organism>
<evidence type="ECO:0000313" key="2">
    <source>
        <dbReference type="Proteomes" id="UP000008922"/>
    </source>
</evidence>
<dbReference type="HOGENOM" id="CLU_2476588_0_0_0"/>
<dbReference type="InParanoid" id="E8N319"/>
<dbReference type="KEGG" id="atm:ANT_31430"/>
<gene>
    <name evidence="1" type="ordered locus">ANT_31430</name>
</gene>
<dbReference type="PROSITE" id="PS51257">
    <property type="entry name" value="PROKAR_LIPOPROTEIN"/>
    <property type="match status" value="1"/>
</dbReference>
<protein>
    <submittedName>
        <fullName evidence="1">Uncharacterized protein</fullName>
    </submittedName>
</protein>
<dbReference type="AlphaFoldDB" id="E8N319"/>
<reference evidence="1 2" key="1">
    <citation type="submission" date="2010-12" db="EMBL/GenBank/DDBJ databases">
        <title>Whole genome sequence of Anaerolinea thermophila UNI-1.</title>
        <authorList>
            <person name="Narita-Yamada S."/>
            <person name="Kishi E."/>
            <person name="Watanabe Y."/>
            <person name="Takasaki K."/>
            <person name="Ankai A."/>
            <person name="Oguchi A."/>
            <person name="Fukui S."/>
            <person name="Takahashi M."/>
            <person name="Yashiro I."/>
            <person name="Hosoyama A."/>
            <person name="Sekiguchi Y."/>
            <person name="Hanada S."/>
            <person name="Fujita N."/>
        </authorList>
    </citation>
    <scope>NUCLEOTIDE SEQUENCE [LARGE SCALE GENOMIC DNA]</scope>
    <source>
        <strain evidence="2">DSM 14523 / JCM 11388 / NBRC 100420 / UNI-1</strain>
    </source>
</reference>